<dbReference type="PROSITE" id="PS50076">
    <property type="entry name" value="DNAJ_2"/>
    <property type="match status" value="1"/>
</dbReference>
<feature type="compositionally biased region" description="Gly residues" evidence="1">
    <location>
        <begin position="398"/>
        <end position="411"/>
    </location>
</feature>
<keyword evidence="2" id="KW-0472">Membrane</keyword>
<dbReference type="InterPro" id="IPR001623">
    <property type="entry name" value="DnaJ_domain"/>
</dbReference>
<dbReference type="CDD" id="cd06257">
    <property type="entry name" value="DnaJ"/>
    <property type="match status" value="1"/>
</dbReference>
<dbReference type="InterPro" id="IPR018253">
    <property type="entry name" value="DnaJ_domain_CS"/>
</dbReference>
<dbReference type="OrthoDB" id="436519at2759"/>
<gene>
    <name evidence="4" type="ORF">M427DRAFT_161162</name>
</gene>
<dbReference type="EMBL" id="KQ965895">
    <property type="protein sequence ID" value="KXS09070.1"/>
    <property type="molecule type" value="Genomic_DNA"/>
</dbReference>
<dbReference type="SUPFAM" id="SSF46565">
    <property type="entry name" value="Chaperone J-domain"/>
    <property type="match status" value="1"/>
</dbReference>
<dbReference type="Gene3D" id="1.10.287.110">
    <property type="entry name" value="DnaJ domain"/>
    <property type="match status" value="1"/>
</dbReference>
<evidence type="ECO:0000256" key="2">
    <source>
        <dbReference type="SAM" id="Phobius"/>
    </source>
</evidence>
<accession>A0A138ZX33</accession>
<proteinExistence type="predicted"/>
<organism evidence="4 5">
    <name type="scientific">Gonapodya prolifera (strain JEL478)</name>
    <name type="common">Monoblepharis prolifera</name>
    <dbReference type="NCBI Taxonomy" id="1344416"/>
    <lineage>
        <taxon>Eukaryota</taxon>
        <taxon>Fungi</taxon>
        <taxon>Fungi incertae sedis</taxon>
        <taxon>Chytridiomycota</taxon>
        <taxon>Chytridiomycota incertae sedis</taxon>
        <taxon>Monoblepharidomycetes</taxon>
        <taxon>Monoblepharidales</taxon>
        <taxon>Gonapodyaceae</taxon>
        <taxon>Gonapodya</taxon>
    </lineage>
</organism>
<dbReference type="PROSITE" id="PS00636">
    <property type="entry name" value="DNAJ_1"/>
    <property type="match status" value="1"/>
</dbReference>
<dbReference type="Pfam" id="PF00226">
    <property type="entry name" value="DnaJ"/>
    <property type="match status" value="1"/>
</dbReference>
<feature type="transmembrane region" description="Helical" evidence="2">
    <location>
        <begin position="12"/>
        <end position="37"/>
    </location>
</feature>
<keyword evidence="5" id="KW-1185">Reference proteome</keyword>
<feature type="domain" description="J" evidence="3">
    <location>
        <begin position="85"/>
        <end position="177"/>
    </location>
</feature>
<dbReference type="PRINTS" id="PR00625">
    <property type="entry name" value="JDOMAIN"/>
</dbReference>
<dbReference type="InterPro" id="IPR050817">
    <property type="entry name" value="DjlA_DnaK_co-chaperone"/>
</dbReference>
<keyword evidence="2" id="KW-0812">Transmembrane</keyword>
<dbReference type="SMART" id="SM00271">
    <property type="entry name" value="DnaJ"/>
    <property type="match status" value="1"/>
</dbReference>
<protein>
    <recommendedName>
        <fullName evidence="3">J domain-containing protein</fullName>
    </recommendedName>
</protein>
<evidence type="ECO:0000259" key="3">
    <source>
        <dbReference type="PROSITE" id="PS50076"/>
    </source>
</evidence>
<name>A0A138ZX33_GONPJ</name>
<sequence length="418" mass="46045">MTSAFASLDTSLWTTVAMWSIVPNIASSVLHNIFYSVRYPDPNTRPKQGDERFKRHRKNIYVAVVLAYLAYTSFESVSTVLQNPTLYDILGVDRPVYKSAPWSLYTNQVSATGGVSQDDGFDVKAARSNYRKLSLLYHPDKAQEGEEERAELMYRAVREAYEILTNPSTRHAYDRFGPIALSHCAHLTPSCKTESDYLWRAAFPMFWGHHVAQTAFLVLMWFIAPGNGSPANPTSGRRASYWRVLLYVAGVVLEARVVFGPPRLPAVIRLIPGTSRIPIYSLAAITRNLSTTTFVGSSHVLSALFAFAPAADMHVLLSAFDAFARALRDEAGKGFRDGFGPFRRVQDKERREELIGAVKKRMEKVGFEERIVALSPEVREVAARVRARVVGGVRKGAAAGGAGGAAGGEAGPGKKKNN</sequence>
<evidence type="ECO:0000313" key="4">
    <source>
        <dbReference type="EMBL" id="KXS09070.1"/>
    </source>
</evidence>
<dbReference type="PANTHER" id="PTHR24074">
    <property type="entry name" value="CO-CHAPERONE PROTEIN DJLA"/>
    <property type="match status" value="1"/>
</dbReference>
<feature type="region of interest" description="Disordered" evidence="1">
    <location>
        <begin position="396"/>
        <end position="418"/>
    </location>
</feature>
<keyword evidence="2" id="KW-1133">Transmembrane helix</keyword>
<dbReference type="InterPro" id="IPR036869">
    <property type="entry name" value="J_dom_sf"/>
</dbReference>
<reference evidence="4 5" key="1">
    <citation type="journal article" date="2015" name="Genome Biol. Evol.">
        <title>Phylogenomic analyses indicate that early fungi evolved digesting cell walls of algal ancestors of land plants.</title>
        <authorList>
            <person name="Chang Y."/>
            <person name="Wang S."/>
            <person name="Sekimoto S."/>
            <person name="Aerts A.L."/>
            <person name="Choi C."/>
            <person name="Clum A."/>
            <person name="LaButti K.M."/>
            <person name="Lindquist E.A."/>
            <person name="Yee Ngan C."/>
            <person name="Ohm R.A."/>
            <person name="Salamov A.A."/>
            <person name="Grigoriev I.V."/>
            <person name="Spatafora J.W."/>
            <person name="Berbee M.L."/>
        </authorList>
    </citation>
    <scope>NUCLEOTIDE SEQUENCE [LARGE SCALE GENOMIC DNA]</scope>
    <source>
        <strain evidence="4 5">JEL478</strain>
    </source>
</reference>
<dbReference type="STRING" id="1344416.A0A138ZX33"/>
<dbReference type="AlphaFoldDB" id="A0A138ZX33"/>
<feature type="transmembrane region" description="Helical" evidence="2">
    <location>
        <begin position="58"/>
        <end position="74"/>
    </location>
</feature>
<dbReference type="Proteomes" id="UP000070544">
    <property type="component" value="Unassembled WGS sequence"/>
</dbReference>
<evidence type="ECO:0000256" key="1">
    <source>
        <dbReference type="SAM" id="MobiDB-lite"/>
    </source>
</evidence>
<evidence type="ECO:0000313" key="5">
    <source>
        <dbReference type="Proteomes" id="UP000070544"/>
    </source>
</evidence>